<dbReference type="HOGENOM" id="CLU_038505_1_1_9"/>
<organism evidence="3 4">
    <name type="scientific">Thermoanaerobacterium xylanolyticum (strain ATCC 49914 / DSM 7097 / LX-11)</name>
    <dbReference type="NCBI Taxonomy" id="858215"/>
    <lineage>
        <taxon>Bacteria</taxon>
        <taxon>Bacillati</taxon>
        <taxon>Bacillota</taxon>
        <taxon>Clostridia</taxon>
        <taxon>Thermoanaerobacterales</taxon>
        <taxon>Thermoanaerobacteraceae</taxon>
        <taxon>Thermoanaerobacterium</taxon>
    </lineage>
</organism>
<dbReference type="Proteomes" id="UP000007239">
    <property type="component" value="Chromosome"/>
</dbReference>
<proteinExistence type="inferred from homology"/>
<dbReference type="NCBIfam" id="TIGR00055">
    <property type="entry name" value="uppS"/>
    <property type="match status" value="1"/>
</dbReference>
<dbReference type="GO" id="GO:0008834">
    <property type="term" value="F:ditrans,polycis-undecaprenyl-diphosphate synthase [(2E,6E)-farnesyl-diphosphate specific] activity"/>
    <property type="evidence" value="ECO:0007669"/>
    <property type="project" value="UniProtKB-EC"/>
</dbReference>
<dbReference type="PANTHER" id="PTHR10291:SF43">
    <property type="entry name" value="DEHYDRODOLICHYL DIPHOSPHATE SYNTHASE COMPLEX SUBUNIT DHDDS"/>
    <property type="match status" value="1"/>
</dbReference>
<dbReference type="AlphaFoldDB" id="F6BGM3"/>
<keyword evidence="4" id="KW-1185">Reference proteome</keyword>
<dbReference type="InterPro" id="IPR036424">
    <property type="entry name" value="UPP_synth-like_sf"/>
</dbReference>
<dbReference type="EC" id="2.5.1.31" evidence="3"/>
<keyword evidence="1 3" id="KW-0808">Transferase</keyword>
<dbReference type="InterPro" id="IPR001441">
    <property type="entry name" value="UPP_synth-like"/>
</dbReference>
<dbReference type="PANTHER" id="PTHR10291">
    <property type="entry name" value="DEHYDRODOLICHYL DIPHOSPHATE SYNTHASE FAMILY MEMBER"/>
    <property type="match status" value="1"/>
</dbReference>
<reference evidence="3" key="1">
    <citation type="submission" date="2011-05" db="EMBL/GenBank/DDBJ databases">
        <title>Complete sequence of Thermoanaerobacterium xylanolyticum LX-11.</title>
        <authorList>
            <consortium name="US DOE Joint Genome Institute"/>
            <person name="Lucas S."/>
            <person name="Han J."/>
            <person name="Lapidus A."/>
            <person name="Cheng J.-F."/>
            <person name="Goodwin L."/>
            <person name="Pitluck S."/>
            <person name="Peters L."/>
            <person name="Mikhailova N."/>
            <person name="Lu M."/>
            <person name="Han C."/>
            <person name="Tapia R."/>
            <person name="Land M."/>
            <person name="Hauser L."/>
            <person name="Kyrpides N."/>
            <person name="Ivanova N."/>
            <person name="Pagani I."/>
            <person name="Hemme C."/>
            <person name="Woyke T."/>
        </authorList>
    </citation>
    <scope>NUCLEOTIDE SEQUENCE</scope>
    <source>
        <strain evidence="3">LX-11</strain>
    </source>
</reference>
<gene>
    <name evidence="3" type="ordered locus">Thexy_1453</name>
</gene>
<name>F6BGM3_THEXL</name>
<evidence type="ECO:0000313" key="4">
    <source>
        <dbReference type="Proteomes" id="UP000007239"/>
    </source>
</evidence>
<dbReference type="SUPFAM" id="SSF64005">
    <property type="entry name" value="Undecaprenyl diphosphate synthase"/>
    <property type="match status" value="1"/>
</dbReference>
<comment type="similarity">
    <text evidence="2">Belongs to the UPP synthase family. Z-FPP synthase subfamily.</text>
</comment>
<sequence length="216" mass="25140">MYRIPNHIGVIPDGNRRWAQNRNMPKEAGYSYGLEPGITLYKMCREIGIKELTFYGFTQDNTKRPSVQTEAFKKACIDAVKMLEKEDANLLVIGNYNSPMFPQELLPYCKRKRIGSGKMKVNFLVNYGWQWDLNNALKALSSGEKRDILDLISSKEISRIDLIIRWGGRRRLSGFLPVQSIYSDFYVIDDYWPDFKPQHFYDALEWYSKQDITLGG</sequence>
<evidence type="ECO:0000256" key="2">
    <source>
        <dbReference type="ARBA" id="ARBA00038453"/>
    </source>
</evidence>
<dbReference type="eggNOG" id="COG0020">
    <property type="taxonomic scope" value="Bacteria"/>
</dbReference>
<dbReference type="CDD" id="cd00475">
    <property type="entry name" value="Cis_IPPS"/>
    <property type="match status" value="1"/>
</dbReference>
<dbReference type="Pfam" id="PF01255">
    <property type="entry name" value="Prenyltransf"/>
    <property type="match status" value="1"/>
</dbReference>
<dbReference type="RefSeq" id="WP_013788223.1">
    <property type="nucleotide sequence ID" value="NC_015555.1"/>
</dbReference>
<dbReference type="Gene3D" id="3.40.1180.10">
    <property type="entry name" value="Decaprenyl diphosphate synthase-like"/>
    <property type="match status" value="1"/>
</dbReference>
<evidence type="ECO:0000256" key="1">
    <source>
        <dbReference type="ARBA" id="ARBA00022679"/>
    </source>
</evidence>
<dbReference type="GO" id="GO:0016094">
    <property type="term" value="P:polyprenol biosynthetic process"/>
    <property type="evidence" value="ECO:0007669"/>
    <property type="project" value="TreeGrafter"/>
</dbReference>
<accession>F6BGM3</accession>
<dbReference type="KEGG" id="txy:Thexy_1453"/>
<protein>
    <submittedName>
        <fullName evidence="3">Di-trans,poly-cis-decaprenylcistransferase</fullName>
        <ecNumber evidence="3">2.5.1.31</ecNumber>
    </submittedName>
</protein>
<dbReference type="EMBL" id="CP002739">
    <property type="protein sequence ID" value="AEF17485.1"/>
    <property type="molecule type" value="Genomic_DNA"/>
</dbReference>
<dbReference type="STRING" id="858215.Thexy_1453"/>
<evidence type="ECO:0000313" key="3">
    <source>
        <dbReference type="EMBL" id="AEF17485.1"/>
    </source>
</evidence>